<name>A0A9P6AQP3_9AGAM</name>
<evidence type="ECO:0000313" key="3">
    <source>
        <dbReference type="Proteomes" id="UP000886523"/>
    </source>
</evidence>
<evidence type="ECO:0000313" key="2">
    <source>
        <dbReference type="EMBL" id="KAF9510116.1"/>
    </source>
</evidence>
<dbReference type="Proteomes" id="UP000886523">
    <property type="component" value="Unassembled WGS sequence"/>
</dbReference>
<keyword evidence="3" id="KW-1185">Reference proteome</keyword>
<evidence type="ECO:0000256" key="1">
    <source>
        <dbReference type="SAM" id="Phobius"/>
    </source>
</evidence>
<dbReference type="OrthoDB" id="2535105at2759"/>
<protein>
    <submittedName>
        <fullName evidence="2">Uncharacterized protein</fullName>
    </submittedName>
</protein>
<feature type="transmembrane region" description="Helical" evidence="1">
    <location>
        <begin position="58"/>
        <end position="78"/>
    </location>
</feature>
<accession>A0A9P6AQP3</accession>
<feature type="transmembrane region" description="Helical" evidence="1">
    <location>
        <begin position="30"/>
        <end position="51"/>
    </location>
</feature>
<reference evidence="2" key="1">
    <citation type="journal article" date="2020" name="Nat. Commun.">
        <title>Large-scale genome sequencing of mycorrhizal fungi provides insights into the early evolution of symbiotic traits.</title>
        <authorList>
            <person name="Miyauchi S."/>
            <person name="Kiss E."/>
            <person name="Kuo A."/>
            <person name="Drula E."/>
            <person name="Kohler A."/>
            <person name="Sanchez-Garcia M."/>
            <person name="Morin E."/>
            <person name="Andreopoulos B."/>
            <person name="Barry K.W."/>
            <person name="Bonito G."/>
            <person name="Buee M."/>
            <person name="Carver A."/>
            <person name="Chen C."/>
            <person name="Cichocki N."/>
            <person name="Clum A."/>
            <person name="Culley D."/>
            <person name="Crous P.W."/>
            <person name="Fauchery L."/>
            <person name="Girlanda M."/>
            <person name="Hayes R.D."/>
            <person name="Keri Z."/>
            <person name="LaButti K."/>
            <person name="Lipzen A."/>
            <person name="Lombard V."/>
            <person name="Magnuson J."/>
            <person name="Maillard F."/>
            <person name="Murat C."/>
            <person name="Nolan M."/>
            <person name="Ohm R.A."/>
            <person name="Pangilinan J."/>
            <person name="Pereira M.F."/>
            <person name="Perotto S."/>
            <person name="Peter M."/>
            <person name="Pfister S."/>
            <person name="Riley R."/>
            <person name="Sitrit Y."/>
            <person name="Stielow J.B."/>
            <person name="Szollosi G."/>
            <person name="Zifcakova L."/>
            <person name="Stursova M."/>
            <person name="Spatafora J.W."/>
            <person name="Tedersoo L."/>
            <person name="Vaario L.M."/>
            <person name="Yamada A."/>
            <person name="Yan M."/>
            <person name="Wang P."/>
            <person name="Xu J."/>
            <person name="Bruns T."/>
            <person name="Baldrian P."/>
            <person name="Vilgalys R."/>
            <person name="Dunand C."/>
            <person name="Henrissat B."/>
            <person name="Grigoriev I.V."/>
            <person name="Hibbett D."/>
            <person name="Nagy L.G."/>
            <person name="Martin F.M."/>
        </authorList>
    </citation>
    <scope>NUCLEOTIDE SEQUENCE</scope>
    <source>
        <strain evidence="2">UP504</strain>
    </source>
</reference>
<gene>
    <name evidence="2" type="ORF">BS47DRAFT_1364808</name>
</gene>
<keyword evidence="1" id="KW-1133">Transmembrane helix</keyword>
<comment type="caution">
    <text evidence="2">The sequence shown here is derived from an EMBL/GenBank/DDBJ whole genome shotgun (WGS) entry which is preliminary data.</text>
</comment>
<proteinExistence type="predicted"/>
<keyword evidence="1" id="KW-0812">Transmembrane</keyword>
<keyword evidence="1" id="KW-0472">Membrane</keyword>
<dbReference type="EMBL" id="MU129023">
    <property type="protein sequence ID" value="KAF9510116.1"/>
    <property type="molecule type" value="Genomic_DNA"/>
</dbReference>
<sequence>MFWRAAATGVIGNLVLDIEALVKVSKWVAMSWLVMQAIADIVIATCMCLVLRHRRTGFRNTGLVTSVLSCILLGMVHFDNFHSVIMFSKYGLNVSVLTISLPLGSLTMLAKHIPMIPFVSPHAKDTPGEA</sequence>
<organism evidence="2 3">
    <name type="scientific">Hydnum rufescens UP504</name>
    <dbReference type="NCBI Taxonomy" id="1448309"/>
    <lineage>
        <taxon>Eukaryota</taxon>
        <taxon>Fungi</taxon>
        <taxon>Dikarya</taxon>
        <taxon>Basidiomycota</taxon>
        <taxon>Agaricomycotina</taxon>
        <taxon>Agaricomycetes</taxon>
        <taxon>Cantharellales</taxon>
        <taxon>Hydnaceae</taxon>
        <taxon>Hydnum</taxon>
    </lineage>
</organism>
<dbReference type="AlphaFoldDB" id="A0A9P6AQP3"/>
<feature type="transmembrane region" description="Helical" evidence="1">
    <location>
        <begin position="90"/>
        <end position="110"/>
    </location>
</feature>